<sequence length="35" mass="4223">MNLDSLTQEEREALKAQFEQEEQANKAKRERERES</sequence>
<accession>A0A5J4QAE2</accession>
<evidence type="ECO:0000313" key="2">
    <source>
        <dbReference type="EMBL" id="KAA6318442.1"/>
    </source>
</evidence>
<organism evidence="2">
    <name type="scientific">termite gut metagenome</name>
    <dbReference type="NCBI Taxonomy" id="433724"/>
    <lineage>
        <taxon>unclassified sequences</taxon>
        <taxon>metagenomes</taxon>
        <taxon>organismal metagenomes</taxon>
    </lineage>
</organism>
<proteinExistence type="predicted"/>
<name>A0A5J4QAE2_9ZZZZ</name>
<reference evidence="2" key="1">
    <citation type="submission" date="2019-03" db="EMBL/GenBank/DDBJ databases">
        <title>Single cell metagenomics reveals metabolic interactions within the superorganism composed of flagellate Streblomastix strix and complex community of Bacteroidetes bacteria on its surface.</title>
        <authorList>
            <person name="Treitli S.C."/>
            <person name="Kolisko M."/>
            <person name="Husnik F."/>
            <person name="Keeling P."/>
            <person name="Hampl V."/>
        </authorList>
    </citation>
    <scope>NUCLEOTIDE SEQUENCE</scope>
    <source>
        <strain evidence="2">STM</strain>
    </source>
</reference>
<dbReference type="EMBL" id="SNRY01004186">
    <property type="protein sequence ID" value="KAA6318442.1"/>
    <property type="molecule type" value="Genomic_DNA"/>
</dbReference>
<comment type="caution">
    <text evidence="2">The sequence shown here is derived from an EMBL/GenBank/DDBJ whole genome shotgun (WGS) entry which is preliminary data.</text>
</comment>
<feature type="compositionally biased region" description="Basic and acidic residues" evidence="1">
    <location>
        <begin position="23"/>
        <end position="35"/>
    </location>
</feature>
<protein>
    <submittedName>
        <fullName evidence="2">Uncharacterized protein</fullName>
    </submittedName>
</protein>
<feature type="region of interest" description="Disordered" evidence="1">
    <location>
        <begin position="1"/>
        <end position="35"/>
    </location>
</feature>
<dbReference type="AlphaFoldDB" id="A0A5J4QAE2"/>
<gene>
    <name evidence="2" type="ORF">EZS27_031549</name>
</gene>
<evidence type="ECO:0000256" key="1">
    <source>
        <dbReference type="SAM" id="MobiDB-lite"/>
    </source>
</evidence>